<dbReference type="InterPro" id="IPR007214">
    <property type="entry name" value="YbaK/aa-tRNA-synth-assoc-dom"/>
</dbReference>
<dbReference type="SUPFAM" id="SSF55826">
    <property type="entry name" value="YbaK/ProRS associated domain"/>
    <property type="match status" value="1"/>
</dbReference>
<keyword evidence="3" id="KW-1185">Reference proteome</keyword>
<feature type="domain" description="YbaK/aminoacyl-tRNA synthetase-associated" evidence="1">
    <location>
        <begin position="41"/>
        <end position="156"/>
    </location>
</feature>
<dbReference type="PANTHER" id="PTHR30411:SF1">
    <property type="entry name" value="CYTOPLASMIC PROTEIN"/>
    <property type="match status" value="1"/>
</dbReference>
<dbReference type="InterPro" id="IPR036754">
    <property type="entry name" value="YbaK/aa-tRNA-synt-asso_dom_sf"/>
</dbReference>
<dbReference type="CDD" id="cd04333">
    <property type="entry name" value="ProX_deacylase"/>
    <property type="match status" value="1"/>
</dbReference>
<accession>A0A941E6S6</accession>
<dbReference type="Pfam" id="PF04073">
    <property type="entry name" value="tRNA_edit"/>
    <property type="match status" value="1"/>
</dbReference>
<dbReference type="AlphaFoldDB" id="A0A941E6S6"/>
<sequence>MTETPEETDSAIRERAGVRLVREAMRAAGIADDVRVLSSTAPTAAAAAEQLGCPVGAIANSLVFEADGVPLLVLTSGAHRVETGALAGRIGVGSIRRASAEFVRAATGQAIGGVAPFGHPAPVRTLVDEALAAYDVIWAAAGHHRTVFPTSFAQLVAATGGTVVAVD</sequence>
<protein>
    <submittedName>
        <fullName evidence="2">YbaK/EbsC family protein</fullName>
    </submittedName>
</protein>
<evidence type="ECO:0000313" key="3">
    <source>
        <dbReference type="Proteomes" id="UP000676325"/>
    </source>
</evidence>
<proteinExistence type="predicted"/>
<evidence type="ECO:0000313" key="2">
    <source>
        <dbReference type="EMBL" id="MBR7825497.1"/>
    </source>
</evidence>
<comment type="caution">
    <text evidence="2">The sequence shown here is derived from an EMBL/GenBank/DDBJ whole genome shotgun (WGS) entry which is preliminary data.</text>
</comment>
<dbReference type="GO" id="GO:0002161">
    <property type="term" value="F:aminoacyl-tRNA deacylase activity"/>
    <property type="evidence" value="ECO:0007669"/>
    <property type="project" value="InterPro"/>
</dbReference>
<evidence type="ECO:0000259" key="1">
    <source>
        <dbReference type="Pfam" id="PF04073"/>
    </source>
</evidence>
<name>A0A941E6S6_9ACTN</name>
<dbReference type="Gene3D" id="3.90.960.10">
    <property type="entry name" value="YbaK/aminoacyl-tRNA synthetase-associated domain"/>
    <property type="match status" value="1"/>
</dbReference>
<reference evidence="2" key="1">
    <citation type="submission" date="2021-04" db="EMBL/GenBank/DDBJ databases">
        <title>Genome based classification of Actinospica acidithermotolerans sp. nov., an actinobacterium isolated from an Indonesian hot spring.</title>
        <authorList>
            <person name="Kusuma A.B."/>
            <person name="Putra K.E."/>
            <person name="Nafisah S."/>
            <person name="Loh J."/>
            <person name="Nouioui I."/>
            <person name="Goodfellow M."/>
        </authorList>
    </citation>
    <scope>NUCLEOTIDE SEQUENCE</scope>
    <source>
        <strain evidence="2">MGRD01-02</strain>
    </source>
</reference>
<dbReference type="RefSeq" id="WP_212516709.1">
    <property type="nucleotide sequence ID" value="NZ_JAGSOH010000006.1"/>
</dbReference>
<organism evidence="2 3">
    <name type="scientific">Actinospica acidithermotolerans</name>
    <dbReference type="NCBI Taxonomy" id="2828514"/>
    <lineage>
        <taxon>Bacteria</taxon>
        <taxon>Bacillati</taxon>
        <taxon>Actinomycetota</taxon>
        <taxon>Actinomycetes</taxon>
        <taxon>Catenulisporales</taxon>
        <taxon>Actinospicaceae</taxon>
        <taxon>Actinospica</taxon>
    </lineage>
</organism>
<dbReference type="Proteomes" id="UP000676325">
    <property type="component" value="Unassembled WGS sequence"/>
</dbReference>
<dbReference type="EMBL" id="JAGSOH010000006">
    <property type="protein sequence ID" value="MBR7825497.1"/>
    <property type="molecule type" value="Genomic_DNA"/>
</dbReference>
<dbReference type="PANTHER" id="PTHR30411">
    <property type="entry name" value="CYTOPLASMIC PROTEIN"/>
    <property type="match status" value="1"/>
</dbReference>
<gene>
    <name evidence="2" type="ORF">KDK95_04210</name>
</gene>